<evidence type="ECO:0000259" key="2">
    <source>
        <dbReference type="Pfam" id="PF01261"/>
    </source>
</evidence>
<sequence>MQRRDFLKNSTLGLGATALGVSTLGVSTLAAGPLVSPAAGTLTQTEAAAVNTAARPMIKKSLKYGMIKEDLSLLDKFKMLKDLGYDGVELDSPNDLSEKEILNARDKSGLELPGVVNSLHWKSPISDPDPKARTACTESMKEALRACKRYGGTTVLLVPGVVNDGITYQEAYERSQAEIRKMIPVAEETGVKIALENVWNNFLISPVEAARYLDEINHPLVGWYFDVGNILRYGWPAHWIEILGKRIMKLDIKEFSLEKQKNEGLWKGFEVELLEGDCNWPAVNQALVKIGYSGWASAEVRGGDRKRLQTVSEKMDQIFKA</sequence>
<dbReference type="EMBL" id="JACHGF010000002">
    <property type="protein sequence ID" value="MBB5283053.1"/>
    <property type="molecule type" value="Genomic_DNA"/>
</dbReference>
<proteinExistence type="predicted"/>
<reference evidence="3 4" key="1">
    <citation type="submission" date="2020-08" db="EMBL/GenBank/DDBJ databases">
        <title>Genomic Encyclopedia of Type Strains, Phase IV (KMG-IV): sequencing the most valuable type-strain genomes for metagenomic binning, comparative biology and taxonomic classification.</title>
        <authorList>
            <person name="Goeker M."/>
        </authorList>
    </citation>
    <scope>NUCLEOTIDE SEQUENCE [LARGE SCALE GENOMIC DNA]</scope>
    <source>
        <strain evidence="3 4">DSM 105074</strain>
    </source>
</reference>
<dbReference type="PROSITE" id="PS51318">
    <property type="entry name" value="TAT"/>
    <property type="match status" value="1"/>
</dbReference>
<dbReference type="Pfam" id="PF01261">
    <property type="entry name" value="AP_endonuc_2"/>
    <property type="match status" value="1"/>
</dbReference>
<dbReference type="PANTHER" id="PTHR43489">
    <property type="entry name" value="ISOMERASE"/>
    <property type="match status" value="1"/>
</dbReference>
<organism evidence="3 4">
    <name type="scientific">Rhabdobacter roseus</name>
    <dbReference type="NCBI Taxonomy" id="1655419"/>
    <lineage>
        <taxon>Bacteria</taxon>
        <taxon>Pseudomonadati</taxon>
        <taxon>Bacteroidota</taxon>
        <taxon>Cytophagia</taxon>
        <taxon>Cytophagales</taxon>
        <taxon>Cytophagaceae</taxon>
        <taxon>Rhabdobacter</taxon>
    </lineage>
</organism>
<name>A0A840TPA1_9BACT</name>
<gene>
    <name evidence="3" type="ORF">HNQ92_001179</name>
</gene>
<dbReference type="Gene3D" id="3.20.20.150">
    <property type="entry name" value="Divalent-metal-dependent TIM barrel enzymes"/>
    <property type="match status" value="1"/>
</dbReference>
<dbReference type="InterPro" id="IPR013022">
    <property type="entry name" value="Xyl_isomerase-like_TIM-brl"/>
</dbReference>
<dbReference type="AlphaFoldDB" id="A0A840TPA1"/>
<dbReference type="PANTHER" id="PTHR43489:SF7">
    <property type="entry name" value="3-DEHYDRO-D-GULOSIDE 4-EPIMERASE-RELATED"/>
    <property type="match status" value="1"/>
</dbReference>
<evidence type="ECO:0000256" key="1">
    <source>
        <dbReference type="ARBA" id="ARBA00023235"/>
    </source>
</evidence>
<dbReference type="EC" id="5.-.-.-" evidence="3"/>
<accession>A0A840TPA1</accession>
<dbReference type="InterPro" id="IPR006311">
    <property type="entry name" value="TAT_signal"/>
</dbReference>
<dbReference type="GO" id="GO:0016853">
    <property type="term" value="F:isomerase activity"/>
    <property type="evidence" value="ECO:0007669"/>
    <property type="project" value="UniProtKB-KW"/>
</dbReference>
<feature type="domain" description="Xylose isomerase-like TIM barrel" evidence="2">
    <location>
        <begin position="78"/>
        <end position="308"/>
    </location>
</feature>
<evidence type="ECO:0000313" key="4">
    <source>
        <dbReference type="Proteomes" id="UP000557307"/>
    </source>
</evidence>
<dbReference type="Proteomes" id="UP000557307">
    <property type="component" value="Unassembled WGS sequence"/>
</dbReference>
<evidence type="ECO:0000313" key="3">
    <source>
        <dbReference type="EMBL" id="MBB5283053.1"/>
    </source>
</evidence>
<dbReference type="RefSeq" id="WP_184172118.1">
    <property type="nucleotide sequence ID" value="NZ_JACHGF010000002.1"/>
</dbReference>
<protein>
    <submittedName>
        <fullName evidence="3">Hexulose-6-phosphate isomerase</fullName>
        <ecNumber evidence="3">5.-.-.-</ecNumber>
    </submittedName>
</protein>
<dbReference type="SUPFAM" id="SSF51658">
    <property type="entry name" value="Xylose isomerase-like"/>
    <property type="match status" value="1"/>
</dbReference>
<dbReference type="InterPro" id="IPR036237">
    <property type="entry name" value="Xyl_isomerase-like_sf"/>
</dbReference>
<comment type="caution">
    <text evidence="3">The sequence shown here is derived from an EMBL/GenBank/DDBJ whole genome shotgun (WGS) entry which is preliminary data.</text>
</comment>
<keyword evidence="1 3" id="KW-0413">Isomerase</keyword>
<dbReference type="InterPro" id="IPR050417">
    <property type="entry name" value="Sugar_Epim/Isomerase"/>
</dbReference>
<keyword evidence="4" id="KW-1185">Reference proteome</keyword>